<gene>
    <name evidence="2" type="ORF">EIM92_03280</name>
</gene>
<reference evidence="2 3" key="1">
    <citation type="submission" date="2018-11" db="EMBL/GenBank/DDBJ databases">
        <title>Genome sequencing of Paenibacillus lentus DSM25539(T).</title>
        <authorList>
            <person name="Kook J.-K."/>
            <person name="Park S.-N."/>
            <person name="Lim Y.K."/>
        </authorList>
    </citation>
    <scope>NUCLEOTIDE SEQUENCE [LARGE SCALE GENOMIC DNA]</scope>
    <source>
        <strain evidence="2 3">DSM 25539</strain>
    </source>
</reference>
<organism evidence="2 3">
    <name type="scientific">Paenibacillus lentus</name>
    <dbReference type="NCBI Taxonomy" id="1338368"/>
    <lineage>
        <taxon>Bacteria</taxon>
        <taxon>Bacillati</taxon>
        <taxon>Bacillota</taxon>
        <taxon>Bacilli</taxon>
        <taxon>Bacillales</taxon>
        <taxon>Paenibacillaceae</taxon>
        <taxon>Paenibacillus</taxon>
    </lineage>
</organism>
<dbReference type="Proteomes" id="UP000273145">
    <property type="component" value="Chromosome"/>
</dbReference>
<evidence type="ECO:0000313" key="3">
    <source>
        <dbReference type="Proteomes" id="UP000273145"/>
    </source>
</evidence>
<keyword evidence="1" id="KW-0472">Membrane</keyword>
<sequence>MIRIISSIISSFILSLVFTMISHTNEDNVLSYSFTSKLLNGFVLLFAIYLFIAVPISIFIDMRIKKYGKLAHLLLYCLGGFILGGLFLLINPTSNPMAGFRLTLLFALGGGLFSVVLNVFRLFVRR</sequence>
<dbReference type="EMBL" id="CP034248">
    <property type="protein sequence ID" value="AZK45348.1"/>
    <property type="molecule type" value="Genomic_DNA"/>
</dbReference>
<dbReference type="RefSeq" id="WP_125081467.1">
    <property type="nucleotide sequence ID" value="NZ_CP034248.1"/>
</dbReference>
<dbReference type="AlphaFoldDB" id="A0A3S8RQY3"/>
<keyword evidence="3" id="KW-1185">Reference proteome</keyword>
<name>A0A3S8RQY3_9BACL</name>
<proteinExistence type="predicted"/>
<dbReference type="OrthoDB" id="2663499at2"/>
<feature type="transmembrane region" description="Helical" evidence="1">
    <location>
        <begin position="43"/>
        <end position="61"/>
    </location>
</feature>
<feature type="transmembrane region" description="Helical" evidence="1">
    <location>
        <begin position="102"/>
        <end position="124"/>
    </location>
</feature>
<dbReference type="KEGG" id="plen:EIM92_03280"/>
<protein>
    <submittedName>
        <fullName evidence="2">Uncharacterized protein</fullName>
    </submittedName>
</protein>
<accession>A0A3S8RQY3</accession>
<evidence type="ECO:0000256" key="1">
    <source>
        <dbReference type="SAM" id="Phobius"/>
    </source>
</evidence>
<evidence type="ECO:0000313" key="2">
    <source>
        <dbReference type="EMBL" id="AZK45348.1"/>
    </source>
</evidence>
<feature type="transmembrane region" description="Helical" evidence="1">
    <location>
        <begin position="73"/>
        <end position="90"/>
    </location>
</feature>
<keyword evidence="1" id="KW-1133">Transmembrane helix</keyword>
<keyword evidence="1" id="KW-0812">Transmembrane</keyword>